<feature type="region of interest" description="Disordered" evidence="1">
    <location>
        <begin position="1"/>
        <end position="20"/>
    </location>
</feature>
<feature type="compositionally biased region" description="Basic and acidic residues" evidence="1">
    <location>
        <begin position="1"/>
        <end position="15"/>
    </location>
</feature>
<name>A0A5A7RJK8_STRAF</name>
<proteinExistence type="predicted"/>
<accession>A0A5A7RJK8</accession>
<protein>
    <submittedName>
        <fullName evidence="2">N-terminal nucleophile aminohydrolases (Ntnhydrolases) superfamily protein</fullName>
    </submittedName>
</protein>
<sequence length="125" mass="14072">MLLIRQKGENRDGHPRPPPPPLSISFIGFSLVSSQPSSSSMPPLRLQISATGFVLQKSGAFVKRFLQQHRFHQISAELRFVMMPLEIMLEMLFYFVGFVSASSKIGRAFLWPPHASNLAPVFFLV</sequence>
<dbReference type="AlphaFoldDB" id="A0A5A7RJK8"/>
<organism evidence="2 3">
    <name type="scientific">Striga asiatica</name>
    <name type="common">Asiatic witchweed</name>
    <name type="synonym">Buchnera asiatica</name>
    <dbReference type="NCBI Taxonomy" id="4170"/>
    <lineage>
        <taxon>Eukaryota</taxon>
        <taxon>Viridiplantae</taxon>
        <taxon>Streptophyta</taxon>
        <taxon>Embryophyta</taxon>
        <taxon>Tracheophyta</taxon>
        <taxon>Spermatophyta</taxon>
        <taxon>Magnoliopsida</taxon>
        <taxon>eudicotyledons</taxon>
        <taxon>Gunneridae</taxon>
        <taxon>Pentapetalae</taxon>
        <taxon>asterids</taxon>
        <taxon>lamiids</taxon>
        <taxon>Lamiales</taxon>
        <taxon>Orobanchaceae</taxon>
        <taxon>Buchnereae</taxon>
        <taxon>Striga</taxon>
    </lineage>
</organism>
<evidence type="ECO:0000313" key="2">
    <source>
        <dbReference type="EMBL" id="GER57413.1"/>
    </source>
</evidence>
<evidence type="ECO:0000256" key="1">
    <source>
        <dbReference type="SAM" id="MobiDB-lite"/>
    </source>
</evidence>
<dbReference type="Proteomes" id="UP000325081">
    <property type="component" value="Unassembled WGS sequence"/>
</dbReference>
<dbReference type="EMBL" id="BKCP01013292">
    <property type="protein sequence ID" value="GER57413.1"/>
    <property type="molecule type" value="Genomic_DNA"/>
</dbReference>
<reference evidence="3" key="1">
    <citation type="journal article" date="2019" name="Curr. Biol.">
        <title>Genome Sequence of Striga asiatica Provides Insight into the Evolution of Plant Parasitism.</title>
        <authorList>
            <person name="Yoshida S."/>
            <person name="Kim S."/>
            <person name="Wafula E.K."/>
            <person name="Tanskanen J."/>
            <person name="Kim Y.M."/>
            <person name="Honaas L."/>
            <person name="Yang Z."/>
            <person name="Spallek T."/>
            <person name="Conn C.E."/>
            <person name="Ichihashi Y."/>
            <person name="Cheong K."/>
            <person name="Cui S."/>
            <person name="Der J.P."/>
            <person name="Gundlach H."/>
            <person name="Jiao Y."/>
            <person name="Hori C."/>
            <person name="Ishida J.K."/>
            <person name="Kasahara H."/>
            <person name="Kiba T."/>
            <person name="Kim M.S."/>
            <person name="Koo N."/>
            <person name="Laohavisit A."/>
            <person name="Lee Y.H."/>
            <person name="Lumba S."/>
            <person name="McCourt P."/>
            <person name="Mortimer J.C."/>
            <person name="Mutuku J.M."/>
            <person name="Nomura T."/>
            <person name="Sasaki-Sekimoto Y."/>
            <person name="Seto Y."/>
            <person name="Wang Y."/>
            <person name="Wakatake T."/>
            <person name="Sakakibara H."/>
            <person name="Demura T."/>
            <person name="Yamaguchi S."/>
            <person name="Yoneyama K."/>
            <person name="Manabe R.I."/>
            <person name="Nelson D.C."/>
            <person name="Schulman A.H."/>
            <person name="Timko M.P."/>
            <person name="dePamphilis C.W."/>
            <person name="Choi D."/>
            <person name="Shirasu K."/>
        </authorList>
    </citation>
    <scope>NUCLEOTIDE SEQUENCE [LARGE SCALE GENOMIC DNA]</scope>
    <source>
        <strain evidence="3">cv. UVA1</strain>
    </source>
</reference>
<evidence type="ECO:0000313" key="3">
    <source>
        <dbReference type="Proteomes" id="UP000325081"/>
    </source>
</evidence>
<gene>
    <name evidence="2" type="ORF">STAS_35223</name>
</gene>
<keyword evidence="3" id="KW-1185">Reference proteome</keyword>
<keyword evidence="2" id="KW-0378">Hydrolase</keyword>
<dbReference type="GO" id="GO:0016787">
    <property type="term" value="F:hydrolase activity"/>
    <property type="evidence" value="ECO:0007669"/>
    <property type="project" value="UniProtKB-KW"/>
</dbReference>
<comment type="caution">
    <text evidence="2">The sequence shown here is derived from an EMBL/GenBank/DDBJ whole genome shotgun (WGS) entry which is preliminary data.</text>
</comment>